<dbReference type="SUPFAM" id="SSF50814">
    <property type="entry name" value="Lipocalins"/>
    <property type="match status" value="2"/>
</dbReference>
<evidence type="ECO:0000313" key="3">
    <source>
        <dbReference type="EMBL" id="WNZ22526.1"/>
    </source>
</evidence>
<feature type="domain" description="Biogenesis factor required for ATP synthase 1-like C-terminal" evidence="2">
    <location>
        <begin position="150"/>
        <end position="281"/>
    </location>
</feature>
<evidence type="ECO:0000259" key="2">
    <source>
        <dbReference type="Pfam" id="PF21053"/>
    </source>
</evidence>
<dbReference type="Pfam" id="PF21053">
    <property type="entry name" value="BFA1_C"/>
    <property type="match status" value="1"/>
</dbReference>
<dbReference type="RefSeq" id="WP_316433997.1">
    <property type="nucleotide sequence ID" value="NZ_CP053586.1"/>
</dbReference>
<dbReference type="InterPro" id="IPR022017">
    <property type="entry name" value="BFA1-like_DUF3598"/>
</dbReference>
<dbReference type="PANTHER" id="PTHR33404:SF1">
    <property type="entry name" value="SLL0497 PROTEIN"/>
    <property type="match status" value="1"/>
</dbReference>
<dbReference type="PANTHER" id="PTHR33404">
    <property type="entry name" value="CELL DIVISION TOPOLOGICAL SPECIFICITY FACTOR HOMOLOG, CHLOROPLASTIC"/>
    <property type="match status" value="1"/>
</dbReference>
<dbReference type="Gene3D" id="2.40.128.20">
    <property type="match status" value="2"/>
</dbReference>
<dbReference type="GO" id="GO:0005886">
    <property type="term" value="C:plasma membrane"/>
    <property type="evidence" value="ECO:0007669"/>
    <property type="project" value="TreeGrafter"/>
</dbReference>
<name>A0AA96WJJ5_9CYAN</name>
<dbReference type="EMBL" id="CP053586">
    <property type="protein sequence ID" value="WNZ22526.1"/>
    <property type="molecule type" value="Genomic_DNA"/>
</dbReference>
<organism evidence="3">
    <name type="scientific">Leptolyngbya sp. NK1-12</name>
    <dbReference type="NCBI Taxonomy" id="2547451"/>
    <lineage>
        <taxon>Bacteria</taxon>
        <taxon>Bacillati</taxon>
        <taxon>Cyanobacteriota</taxon>
        <taxon>Cyanophyceae</taxon>
        <taxon>Leptolyngbyales</taxon>
        <taxon>Leptolyngbyaceae</taxon>
        <taxon>Leptolyngbya group</taxon>
        <taxon>Leptolyngbya</taxon>
    </lineage>
</organism>
<dbReference type="InterPro" id="IPR012674">
    <property type="entry name" value="Calycin"/>
</dbReference>
<dbReference type="AlphaFoldDB" id="A0AA96WJJ5"/>
<protein>
    <submittedName>
        <fullName evidence="3">DUF3598 family protein</fullName>
    </submittedName>
</protein>
<feature type="domain" description="DUF3598" evidence="1">
    <location>
        <begin position="7"/>
        <end position="139"/>
    </location>
</feature>
<dbReference type="GO" id="GO:0000918">
    <property type="term" value="P:division septum site selection"/>
    <property type="evidence" value="ECO:0007669"/>
    <property type="project" value="TreeGrafter"/>
</dbReference>
<proteinExistence type="predicted"/>
<accession>A0AA96WJJ5</accession>
<dbReference type="InterPro" id="IPR048378">
    <property type="entry name" value="BFA1-like_C"/>
</dbReference>
<dbReference type="Pfam" id="PF12204">
    <property type="entry name" value="DUF3598_N"/>
    <property type="match status" value="1"/>
</dbReference>
<reference evidence="3" key="1">
    <citation type="submission" date="2020-05" db="EMBL/GenBank/DDBJ databases">
        <authorList>
            <person name="Zhu T."/>
            <person name="Keshari N."/>
            <person name="Lu X."/>
        </authorList>
    </citation>
    <scope>NUCLEOTIDE SEQUENCE</scope>
    <source>
        <strain evidence="3">NK1-12</strain>
    </source>
</reference>
<sequence>MTDLGASSQWSNLLQNLGAWQGSFTQISPDGTIEADSPSLVTLAGLNDNRTVRQTIQKFSSTGAVIYDRVLEYSSLNRGVLVFENGAFSQGSIQYGPFSEFGAELGFIDGDRRLRVVQLFDKASQLAKITLIREQRQDTPIAESLPPIQSLTPEQLVGEWQGESVTLYPDWRNPARYSTRLSVRLEGNQLHQSISAPGIELTSTAQVDGPILRFQQGRYPVQVLLLPDGASATTPLTVPRGQSFFLEAGWLLHPNRRQRMIRSYDARGEWVSLTLVTEQKISS</sequence>
<gene>
    <name evidence="3" type="ORF">HJG54_06415</name>
</gene>
<evidence type="ECO:0000259" key="1">
    <source>
        <dbReference type="Pfam" id="PF12204"/>
    </source>
</evidence>